<evidence type="ECO:0000256" key="1">
    <source>
        <dbReference type="SAM" id="MobiDB-lite"/>
    </source>
</evidence>
<dbReference type="InterPro" id="IPR025157">
    <property type="entry name" value="Hemagglutinin_rpt"/>
</dbReference>
<gene>
    <name evidence="2" type="ORF">O6P33_06260</name>
</gene>
<organism evidence="2 3">
    <name type="scientific">Denitrificimonas caeni</name>
    <dbReference type="NCBI Taxonomy" id="521720"/>
    <lineage>
        <taxon>Bacteria</taxon>
        <taxon>Pseudomonadati</taxon>
        <taxon>Pseudomonadota</taxon>
        <taxon>Gammaproteobacteria</taxon>
        <taxon>Pseudomonadales</taxon>
        <taxon>Pseudomonadaceae</taxon>
        <taxon>Denitrificimonas</taxon>
    </lineage>
</organism>
<accession>A0AAE9VSI6</accession>
<reference evidence="2 3" key="1">
    <citation type="submission" date="2022-12" db="EMBL/GenBank/DDBJ databases">
        <title>Coexistence and Characterization of a Novel Tigecycline Resistance gene tet(X) variant and blaNDM-1 in a Pseudomonas caeni Isolate of Chicken Origin.</title>
        <authorList>
            <person name="Lu X."/>
            <person name="Zhang L."/>
            <person name="Li R."/>
            <person name="Wang Z."/>
        </authorList>
    </citation>
    <scope>NUCLEOTIDE SEQUENCE [LARGE SCALE GENOMIC DNA]</scope>
    <source>
        <strain evidence="2 3">CE14</strain>
    </source>
</reference>
<dbReference type="Proteomes" id="UP001212189">
    <property type="component" value="Chromosome"/>
</dbReference>
<evidence type="ECO:0000313" key="3">
    <source>
        <dbReference type="Proteomes" id="UP001212189"/>
    </source>
</evidence>
<name>A0AAE9VSI6_9GAMM</name>
<dbReference type="Pfam" id="PF13332">
    <property type="entry name" value="Fil_haemagg_2"/>
    <property type="match status" value="1"/>
</dbReference>
<proteinExistence type="predicted"/>
<dbReference type="EMBL" id="CP114976">
    <property type="protein sequence ID" value="WBE26418.1"/>
    <property type="molecule type" value="Genomic_DNA"/>
</dbReference>
<dbReference type="AlphaFoldDB" id="A0AAE9VSI6"/>
<protein>
    <submittedName>
        <fullName evidence="2">Hemagglutinin repeat-containing protein</fullName>
    </submittedName>
</protein>
<feature type="region of interest" description="Disordered" evidence="1">
    <location>
        <begin position="15"/>
        <end position="35"/>
    </location>
</feature>
<dbReference type="GO" id="GO:0003824">
    <property type="term" value="F:catalytic activity"/>
    <property type="evidence" value="ECO:0007669"/>
    <property type="project" value="UniProtKB-ARBA"/>
</dbReference>
<sequence length="103" mass="10972">MRLIAGNDLTLASAANESHHYSKSKKATNQRDQVRQVGTEVNSGGQFTAVAGQDLTLVSSSIAANDEAYLVAGGKVQLLAAQDYDYSFSEKKKKKALGVRVIA</sequence>
<evidence type="ECO:0000313" key="2">
    <source>
        <dbReference type="EMBL" id="WBE26418.1"/>
    </source>
</evidence>
<keyword evidence="3" id="KW-1185">Reference proteome</keyword>
<dbReference type="KEGG" id="dce:O6P33_06260"/>